<dbReference type="EMBL" id="MOMC01000055">
    <property type="protein sequence ID" value="ONH25955.1"/>
    <property type="molecule type" value="Genomic_DNA"/>
</dbReference>
<dbReference type="SUPFAM" id="SSF51679">
    <property type="entry name" value="Bacterial luciferase-like"/>
    <property type="match status" value="1"/>
</dbReference>
<dbReference type="RefSeq" id="WP_076819999.1">
    <property type="nucleotide sequence ID" value="NZ_MOMC01000055.1"/>
</dbReference>
<dbReference type="InterPro" id="IPR050766">
    <property type="entry name" value="Bact_Lucif_Oxidored"/>
</dbReference>
<proteinExistence type="predicted"/>
<comment type="caution">
    <text evidence="3">The sequence shown here is derived from an EMBL/GenBank/DDBJ whole genome shotgun (WGS) entry which is preliminary data.</text>
</comment>
<dbReference type="PANTHER" id="PTHR30137:SF15">
    <property type="entry name" value="BLL6902 PROTEIN"/>
    <property type="match status" value="1"/>
</dbReference>
<evidence type="ECO:0000313" key="3">
    <source>
        <dbReference type="EMBL" id="ONH25955.1"/>
    </source>
</evidence>
<evidence type="ECO:0000313" key="4">
    <source>
        <dbReference type="Proteomes" id="UP000188929"/>
    </source>
</evidence>
<feature type="compositionally biased region" description="Polar residues" evidence="1">
    <location>
        <begin position="1"/>
        <end position="13"/>
    </location>
</feature>
<dbReference type="STRING" id="1834516.BL253_25910"/>
<feature type="region of interest" description="Disordered" evidence="1">
    <location>
        <begin position="1"/>
        <end position="29"/>
    </location>
</feature>
<evidence type="ECO:0000259" key="2">
    <source>
        <dbReference type="Pfam" id="PF00296"/>
    </source>
</evidence>
<organism evidence="3 4">
    <name type="scientific">Pseudofrankia asymbiotica</name>
    <dbReference type="NCBI Taxonomy" id="1834516"/>
    <lineage>
        <taxon>Bacteria</taxon>
        <taxon>Bacillati</taxon>
        <taxon>Actinomycetota</taxon>
        <taxon>Actinomycetes</taxon>
        <taxon>Frankiales</taxon>
        <taxon>Frankiaceae</taxon>
        <taxon>Pseudofrankia</taxon>
    </lineage>
</organism>
<dbReference type="GO" id="GO:0005829">
    <property type="term" value="C:cytosol"/>
    <property type="evidence" value="ECO:0007669"/>
    <property type="project" value="TreeGrafter"/>
</dbReference>
<dbReference type="Pfam" id="PF00296">
    <property type="entry name" value="Bac_luciferase"/>
    <property type="match status" value="1"/>
</dbReference>
<dbReference type="InterPro" id="IPR036661">
    <property type="entry name" value="Luciferase-like_sf"/>
</dbReference>
<dbReference type="OrthoDB" id="7903015at2"/>
<dbReference type="Proteomes" id="UP000188929">
    <property type="component" value="Unassembled WGS sequence"/>
</dbReference>
<keyword evidence="4" id="KW-1185">Reference proteome</keyword>
<evidence type="ECO:0000256" key="1">
    <source>
        <dbReference type="SAM" id="MobiDB-lite"/>
    </source>
</evidence>
<dbReference type="Gene3D" id="3.20.20.30">
    <property type="entry name" value="Luciferase-like domain"/>
    <property type="match status" value="1"/>
</dbReference>
<dbReference type="InterPro" id="IPR011251">
    <property type="entry name" value="Luciferase-like_dom"/>
</dbReference>
<accession>A0A1V2I526</accession>
<reference evidence="4" key="1">
    <citation type="submission" date="2016-10" db="EMBL/GenBank/DDBJ databases">
        <title>Frankia sp. NRRL B-16386 Genome sequencing.</title>
        <authorList>
            <person name="Ghodhbane-Gtari F."/>
            <person name="Swanson E."/>
            <person name="Gueddou A."/>
            <person name="Hezbri K."/>
            <person name="Ktari K."/>
            <person name="Nouioui I."/>
            <person name="Morris K."/>
            <person name="Simpson S."/>
            <person name="Abebe-Akele F."/>
            <person name="Thomas K."/>
            <person name="Gtari M."/>
            <person name="Tisa L.S."/>
        </authorList>
    </citation>
    <scope>NUCLEOTIDE SEQUENCE [LARGE SCALE GENOMIC DNA]</scope>
    <source>
        <strain evidence="4">NRRL B-16386</strain>
    </source>
</reference>
<protein>
    <submittedName>
        <fullName evidence="3">Oxidoreductase</fullName>
    </submittedName>
</protein>
<dbReference type="GO" id="GO:0016705">
    <property type="term" value="F:oxidoreductase activity, acting on paired donors, with incorporation or reduction of molecular oxygen"/>
    <property type="evidence" value="ECO:0007669"/>
    <property type="project" value="InterPro"/>
</dbReference>
<dbReference type="PANTHER" id="PTHR30137">
    <property type="entry name" value="LUCIFERASE-LIKE MONOOXYGENASE"/>
    <property type="match status" value="1"/>
</dbReference>
<name>A0A1V2I526_9ACTN</name>
<dbReference type="AlphaFoldDB" id="A0A1V2I526"/>
<feature type="domain" description="Luciferase-like" evidence="2">
    <location>
        <begin position="39"/>
        <end position="323"/>
    </location>
</feature>
<gene>
    <name evidence="3" type="ORF">BL253_25910</name>
</gene>
<sequence>MTTLASPEHSTSPDPAATRDRRPKPRLGFNTRVSFPTGEAARGLREGIELFRAAEALGYQSGWAYQRHFDNYLSSPLPFFAAAGQHTERITLGSAVIPMRYQDPVLLAEAAGTADLLTGGRLQLAFSSGTDIWDDVFGGVATDARAEGQRRLARFLAGVAGETLHTVTAPRGPAGPAPGTELKVTPHSPGLRDRIWYGSGHIASAVQAARQGLRLITGTVLHEVTGESFPVYQARLIGEYRAAWAAAHGTPPPPVAVAASILPGTTPALRETYAAYDLQRRTEGPAASRPKGALRPALSAELPKGFLMSPVYHGDPDAVTEAVLADPGLSAADELVLFPPPAFGLAQNIRLLTDLARTVAPALGWAPAG</sequence>